<reference evidence="1 2" key="1">
    <citation type="submission" date="2017-06" db="EMBL/GenBank/DDBJ databases">
        <authorList>
            <consortium name="Pathogen Informatics"/>
        </authorList>
    </citation>
    <scope>NUCLEOTIDE SEQUENCE [LARGE SCALE GENOMIC DNA]</scope>
    <source>
        <strain evidence="1 2">NCTC13161</strain>
    </source>
</reference>
<protein>
    <submittedName>
        <fullName evidence="1">Uncharacterized protein</fullName>
    </submittedName>
</protein>
<evidence type="ECO:0000313" key="1">
    <source>
        <dbReference type="EMBL" id="SNU88187.1"/>
    </source>
</evidence>
<keyword evidence="2" id="KW-1185">Reference proteome</keyword>
<proteinExistence type="predicted"/>
<dbReference type="Proteomes" id="UP000215126">
    <property type="component" value="Chromosome 1"/>
</dbReference>
<gene>
    <name evidence="1" type="ORF">SAMEA4530655_04125</name>
</gene>
<evidence type="ECO:0000313" key="2">
    <source>
        <dbReference type="Proteomes" id="UP000215126"/>
    </source>
</evidence>
<sequence length="114" mass="12416">MDGNFTVCKGRVVSAAVGLDPDAEYPIQMASLIAEYGQPNVKVETAHLKGGDATYIDFRWSVGTEKIALSDTPPSRFWAATSPHRTVVLSLHDNAQTCFFSLPDVGEDVDEKEN</sequence>
<dbReference type="EMBL" id="LT906435">
    <property type="protein sequence ID" value="SNU88187.1"/>
    <property type="molecule type" value="Genomic_DNA"/>
</dbReference>
<dbReference type="AlphaFoldDB" id="A0A239SRZ5"/>
<accession>A0A239SRZ5</accession>
<dbReference type="KEGG" id="pspu:NA29_24690"/>
<organism evidence="1 2">
    <name type="scientific">Pandoraea sputorum</name>
    <dbReference type="NCBI Taxonomy" id="93222"/>
    <lineage>
        <taxon>Bacteria</taxon>
        <taxon>Pseudomonadati</taxon>
        <taxon>Pseudomonadota</taxon>
        <taxon>Betaproteobacteria</taxon>
        <taxon>Burkholderiales</taxon>
        <taxon>Burkholderiaceae</taxon>
        <taxon>Pandoraea</taxon>
    </lineage>
</organism>
<name>A0A239SRZ5_9BURK</name>